<sequence>MVEKPKKIYKYYDLSAYATAEEYQLETIGHLMQNFLPCTVQQLPDDALDVLHVQFNEKNAIKNKEDEETVLKNIFLFREGSIVFWNFTEPEKLRILSLIRDHQHGSYDENLIMEQLENVEFAFTDAKTSLVNGAIHIQRPQEGDVDHLEMFTFSNAISLSVKLAVWEASLEKYIESIESMLEDLKNGRKLRVSESDVLKKAGELFTLSHLINLSSDLLDTPDFYWDRDQLEKLYRKTCNFLNIPRRTKVMNEKLRQCVEFTELVRDYLKDKHHTRLELMIIFLIFIEVIYGSFHFLDRYLLKNDS</sequence>
<dbReference type="GeneID" id="20197383"/>
<dbReference type="OrthoDB" id="242766at2759"/>
<protein>
    <recommendedName>
        <fullName evidence="3">DUF155 domain-containing protein</fullName>
    </recommendedName>
</protein>
<evidence type="ECO:0000313" key="5">
    <source>
        <dbReference type="EnsemblMetazoa" id="HelroP153971"/>
    </source>
</evidence>
<feature type="domain" description="DUF155" evidence="3">
    <location>
        <begin position="74"/>
        <end position="251"/>
    </location>
</feature>
<reference evidence="6" key="1">
    <citation type="submission" date="2012-12" db="EMBL/GenBank/DDBJ databases">
        <authorList>
            <person name="Hellsten U."/>
            <person name="Grimwood J."/>
            <person name="Chapman J.A."/>
            <person name="Shapiro H."/>
            <person name="Aerts A."/>
            <person name="Otillar R.P."/>
            <person name="Terry A.Y."/>
            <person name="Boore J.L."/>
            <person name="Simakov O."/>
            <person name="Marletaz F."/>
            <person name="Cho S.-J."/>
            <person name="Edsinger-Gonzales E."/>
            <person name="Havlak P."/>
            <person name="Kuo D.-H."/>
            <person name="Larsson T."/>
            <person name="Lv J."/>
            <person name="Arendt D."/>
            <person name="Savage R."/>
            <person name="Osoegawa K."/>
            <person name="de Jong P."/>
            <person name="Lindberg D.R."/>
            <person name="Seaver E.C."/>
            <person name="Weisblat D.A."/>
            <person name="Putnam N.H."/>
            <person name="Grigoriev I.V."/>
            <person name="Rokhsar D.S."/>
        </authorList>
    </citation>
    <scope>NUCLEOTIDE SEQUENCE</scope>
</reference>
<evidence type="ECO:0000313" key="6">
    <source>
        <dbReference type="Proteomes" id="UP000015101"/>
    </source>
</evidence>
<keyword evidence="2" id="KW-0472">Membrane</keyword>
<accession>T1ELD3</accession>
<dbReference type="InParanoid" id="T1ELD3"/>
<dbReference type="RefSeq" id="XP_009009563.1">
    <property type="nucleotide sequence ID" value="XM_009011315.1"/>
</dbReference>
<proteinExistence type="inferred from homology"/>
<evidence type="ECO:0000259" key="3">
    <source>
        <dbReference type="Pfam" id="PF02582"/>
    </source>
</evidence>
<name>T1ELD3_HELRO</name>
<dbReference type="GO" id="GO:0070131">
    <property type="term" value="P:positive regulation of mitochondrial translation"/>
    <property type="evidence" value="ECO:0000318"/>
    <property type="project" value="GO_Central"/>
</dbReference>
<evidence type="ECO:0000313" key="4">
    <source>
        <dbReference type="EMBL" id="ESO12843.1"/>
    </source>
</evidence>
<dbReference type="InterPro" id="IPR003734">
    <property type="entry name" value="DUF155"/>
</dbReference>
<dbReference type="AlphaFoldDB" id="T1ELD3"/>
<keyword evidence="6" id="KW-1185">Reference proteome</keyword>
<dbReference type="KEGG" id="hro:HELRODRAFT_153971"/>
<comment type="similarity">
    <text evidence="1">Belongs to the RMD1/sif2 family.</text>
</comment>
<dbReference type="FunCoup" id="T1ELD3">
    <property type="interactions" value="58"/>
</dbReference>
<dbReference type="EMBL" id="KB095811">
    <property type="protein sequence ID" value="ESO12843.1"/>
    <property type="molecule type" value="Genomic_DNA"/>
</dbReference>
<dbReference type="EnsemblMetazoa" id="HelroT153971">
    <property type="protein sequence ID" value="HelroP153971"/>
    <property type="gene ID" value="HelroG153971"/>
</dbReference>
<dbReference type="STRING" id="6412.T1ELD3"/>
<dbReference type="PANTHER" id="PTHR16255">
    <property type="entry name" value="REQUIRED FOR MEIOTIC NUCLEAR DIVISION PROTEIN 1 HOMOLOG"/>
    <property type="match status" value="1"/>
</dbReference>
<keyword evidence="2" id="KW-0812">Transmembrane</keyword>
<dbReference type="eggNOG" id="KOG2861">
    <property type="taxonomic scope" value="Eukaryota"/>
</dbReference>
<dbReference type="OMA" id="KLGMWEA"/>
<dbReference type="GO" id="GO:0005739">
    <property type="term" value="C:mitochondrion"/>
    <property type="evidence" value="ECO:0007669"/>
    <property type="project" value="UniProtKB-ARBA"/>
</dbReference>
<reference evidence="5" key="3">
    <citation type="submission" date="2015-06" db="UniProtKB">
        <authorList>
            <consortium name="EnsemblMetazoa"/>
        </authorList>
    </citation>
    <scope>IDENTIFICATION</scope>
</reference>
<evidence type="ECO:0000256" key="2">
    <source>
        <dbReference type="SAM" id="Phobius"/>
    </source>
</evidence>
<dbReference type="HOGENOM" id="CLU_011220_4_1_1"/>
<keyword evidence="2" id="KW-1133">Transmembrane helix</keyword>
<dbReference type="CTD" id="20197383"/>
<evidence type="ECO:0000256" key="1">
    <source>
        <dbReference type="ARBA" id="ARBA00008306"/>
    </source>
</evidence>
<feature type="transmembrane region" description="Helical" evidence="2">
    <location>
        <begin position="278"/>
        <end position="296"/>
    </location>
</feature>
<dbReference type="Proteomes" id="UP000015101">
    <property type="component" value="Unassembled WGS sequence"/>
</dbReference>
<dbReference type="InterPro" id="IPR051624">
    <property type="entry name" value="RMD1/Sad1-interacting"/>
</dbReference>
<gene>
    <name evidence="5" type="primary">20197383</name>
    <name evidence="4" type="ORF">HELRODRAFT_153971</name>
</gene>
<dbReference type="PANTHER" id="PTHR16255:SF1">
    <property type="entry name" value="REQUIRED FOR MEIOTIC NUCLEAR DIVISION PROTEIN 1 HOMOLOG"/>
    <property type="match status" value="1"/>
</dbReference>
<organism evidence="5 6">
    <name type="scientific">Helobdella robusta</name>
    <name type="common">Californian leech</name>
    <dbReference type="NCBI Taxonomy" id="6412"/>
    <lineage>
        <taxon>Eukaryota</taxon>
        <taxon>Metazoa</taxon>
        <taxon>Spiralia</taxon>
        <taxon>Lophotrochozoa</taxon>
        <taxon>Annelida</taxon>
        <taxon>Clitellata</taxon>
        <taxon>Hirudinea</taxon>
        <taxon>Rhynchobdellida</taxon>
        <taxon>Glossiphoniidae</taxon>
        <taxon>Helobdella</taxon>
    </lineage>
</organism>
<dbReference type="Pfam" id="PF02582">
    <property type="entry name" value="DUF155"/>
    <property type="match status" value="1"/>
</dbReference>
<reference evidence="4 6" key="2">
    <citation type="journal article" date="2013" name="Nature">
        <title>Insights into bilaterian evolution from three spiralian genomes.</title>
        <authorList>
            <person name="Simakov O."/>
            <person name="Marletaz F."/>
            <person name="Cho S.J."/>
            <person name="Edsinger-Gonzales E."/>
            <person name="Havlak P."/>
            <person name="Hellsten U."/>
            <person name="Kuo D.H."/>
            <person name="Larsson T."/>
            <person name="Lv J."/>
            <person name="Arendt D."/>
            <person name="Savage R."/>
            <person name="Osoegawa K."/>
            <person name="de Jong P."/>
            <person name="Grimwood J."/>
            <person name="Chapman J.A."/>
            <person name="Shapiro H."/>
            <person name="Aerts A."/>
            <person name="Otillar R.P."/>
            <person name="Terry A.Y."/>
            <person name="Boore J.L."/>
            <person name="Grigoriev I.V."/>
            <person name="Lindberg D.R."/>
            <person name="Seaver E.C."/>
            <person name="Weisblat D.A."/>
            <person name="Putnam N.H."/>
            <person name="Rokhsar D.S."/>
        </authorList>
    </citation>
    <scope>NUCLEOTIDE SEQUENCE</scope>
</reference>
<dbReference type="EMBL" id="AMQM01000249">
    <property type="status" value="NOT_ANNOTATED_CDS"/>
    <property type="molecule type" value="Genomic_DNA"/>
</dbReference>